<dbReference type="PRINTS" id="PR00385">
    <property type="entry name" value="P450"/>
</dbReference>
<dbReference type="InterPro" id="IPR001128">
    <property type="entry name" value="Cyt_P450"/>
</dbReference>
<name>A0A072VI43_MEDTR</name>
<protein>
    <submittedName>
        <fullName evidence="11">Cytochrome P450 family 71 protein</fullName>
    </submittedName>
    <submittedName>
        <fullName evidence="12">Putative cytochrome P450</fullName>
    </submittedName>
</protein>
<dbReference type="AlphaFoldDB" id="A0A072VI43"/>
<dbReference type="STRING" id="3880.A0A072VI43"/>
<keyword evidence="5 9" id="KW-0560">Oxidoreductase</keyword>
<keyword evidence="14" id="KW-1185">Reference proteome</keyword>
<dbReference type="KEGG" id="mtr:25485771"/>
<evidence type="ECO:0000256" key="6">
    <source>
        <dbReference type="ARBA" id="ARBA00023004"/>
    </source>
</evidence>
<dbReference type="PRINTS" id="PR00463">
    <property type="entry name" value="EP450I"/>
</dbReference>
<dbReference type="OrthoDB" id="1470350at2759"/>
<dbReference type="InterPro" id="IPR002401">
    <property type="entry name" value="Cyt_P450_E_grp-I"/>
</dbReference>
<feature type="binding site" description="axial binding residue" evidence="8">
    <location>
        <position position="443"/>
    </location>
    <ligand>
        <name>heme</name>
        <dbReference type="ChEBI" id="CHEBI:30413"/>
    </ligand>
    <ligandPart>
        <name>Fe</name>
        <dbReference type="ChEBI" id="CHEBI:18248"/>
    </ligandPart>
</feature>
<dbReference type="GO" id="GO:0016705">
    <property type="term" value="F:oxidoreductase activity, acting on paired donors, with incorporation or reduction of molecular oxygen"/>
    <property type="evidence" value="ECO:0007669"/>
    <property type="project" value="InterPro"/>
</dbReference>
<feature type="chain" id="PRO_5014500636" evidence="10">
    <location>
        <begin position="19"/>
        <end position="504"/>
    </location>
</feature>
<evidence type="ECO:0000256" key="7">
    <source>
        <dbReference type="ARBA" id="ARBA00023033"/>
    </source>
</evidence>
<dbReference type="Pfam" id="PF00067">
    <property type="entry name" value="p450"/>
    <property type="match status" value="1"/>
</dbReference>
<dbReference type="GO" id="GO:0016491">
    <property type="term" value="F:oxidoreductase activity"/>
    <property type="evidence" value="ECO:0000318"/>
    <property type="project" value="GO_Central"/>
</dbReference>
<reference evidence="11 14" key="2">
    <citation type="journal article" date="2014" name="BMC Genomics">
        <title>An improved genome release (version Mt4.0) for the model legume Medicago truncatula.</title>
        <authorList>
            <person name="Tang H."/>
            <person name="Krishnakumar V."/>
            <person name="Bidwell S."/>
            <person name="Rosen B."/>
            <person name="Chan A."/>
            <person name="Zhou S."/>
            <person name="Gentzbittel L."/>
            <person name="Childs K.L."/>
            <person name="Yandell M."/>
            <person name="Gundlach H."/>
            <person name="Mayer K.F."/>
            <person name="Schwartz D.C."/>
            <person name="Town C.D."/>
        </authorList>
    </citation>
    <scope>GENOME REANNOTATION</scope>
    <source>
        <strain evidence="11">A17</strain>
        <strain evidence="13 14">cv. Jemalong A17</strain>
    </source>
</reference>
<evidence type="ECO:0000313" key="12">
    <source>
        <dbReference type="EMBL" id="RHN78564.1"/>
    </source>
</evidence>
<keyword evidence="10" id="KW-0732">Signal</keyword>
<dbReference type="PANTHER" id="PTHR47955">
    <property type="entry name" value="CYTOCHROME P450 FAMILY 71 PROTEIN"/>
    <property type="match status" value="1"/>
</dbReference>
<comment type="cofactor">
    <cofactor evidence="1 8">
        <name>heme</name>
        <dbReference type="ChEBI" id="CHEBI:30413"/>
    </cofactor>
</comment>
<dbReference type="EnsemblPlants" id="KEH41118">
    <property type="protein sequence ID" value="KEH41118"/>
    <property type="gene ID" value="MTR_1g442730"/>
</dbReference>
<reference evidence="13" key="3">
    <citation type="submission" date="2015-04" db="UniProtKB">
        <authorList>
            <consortium name="EnsemblPlants"/>
        </authorList>
    </citation>
    <scope>IDENTIFICATION</scope>
    <source>
        <strain evidence="13">cv. Jemalong A17</strain>
    </source>
</reference>
<dbReference type="GO" id="GO:0020037">
    <property type="term" value="F:heme binding"/>
    <property type="evidence" value="ECO:0007669"/>
    <property type="project" value="InterPro"/>
</dbReference>
<keyword evidence="6 8" id="KW-0408">Iron</keyword>
<gene>
    <name evidence="13" type="primary">25485771</name>
    <name evidence="11" type="ordered locus">MTR_1g442730</name>
    <name evidence="12" type="ORF">MtrunA17_Chr1g0167321</name>
</gene>
<dbReference type="GO" id="GO:0004497">
    <property type="term" value="F:monooxygenase activity"/>
    <property type="evidence" value="ECO:0007669"/>
    <property type="project" value="UniProtKB-KW"/>
</dbReference>
<reference evidence="11 14" key="1">
    <citation type="journal article" date="2011" name="Nature">
        <title>The Medicago genome provides insight into the evolution of rhizobial symbioses.</title>
        <authorList>
            <person name="Young N.D."/>
            <person name="Debelle F."/>
            <person name="Oldroyd G.E."/>
            <person name="Geurts R."/>
            <person name="Cannon S.B."/>
            <person name="Udvardi M.K."/>
            <person name="Benedito V.A."/>
            <person name="Mayer K.F."/>
            <person name="Gouzy J."/>
            <person name="Schoof H."/>
            <person name="Van de Peer Y."/>
            <person name="Proost S."/>
            <person name="Cook D.R."/>
            <person name="Meyers B.C."/>
            <person name="Spannagl M."/>
            <person name="Cheung F."/>
            <person name="De Mita S."/>
            <person name="Krishnakumar V."/>
            <person name="Gundlach H."/>
            <person name="Zhou S."/>
            <person name="Mudge J."/>
            <person name="Bharti A.K."/>
            <person name="Murray J.D."/>
            <person name="Naoumkina M.A."/>
            <person name="Rosen B."/>
            <person name="Silverstein K.A."/>
            <person name="Tang H."/>
            <person name="Rombauts S."/>
            <person name="Zhao P.X."/>
            <person name="Zhou P."/>
            <person name="Barbe V."/>
            <person name="Bardou P."/>
            <person name="Bechner M."/>
            <person name="Bellec A."/>
            <person name="Berger A."/>
            <person name="Berges H."/>
            <person name="Bidwell S."/>
            <person name="Bisseling T."/>
            <person name="Choisne N."/>
            <person name="Couloux A."/>
            <person name="Denny R."/>
            <person name="Deshpande S."/>
            <person name="Dai X."/>
            <person name="Doyle J.J."/>
            <person name="Dudez A.M."/>
            <person name="Farmer A.D."/>
            <person name="Fouteau S."/>
            <person name="Franken C."/>
            <person name="Gibelin C."/>
            <person name="Gish J."/>
            <person name="Goldstein S."/>
            <person name="Gonzalez A.J."/>
            <person name="Green P.J."/>
            <person name="Hallab A."/>
            <person name="Hartog M."/>
            <person name="Hua A."/>
            <person name="Humphray S.J."/>
            <person name="Jeong D.H."/>
            <person name="Jing Y."/>
            <person name="Jocker A."/>
            <person name="Kenton S.M."/>
            <person name="Kim D.J."/>
            <person name="Klee K."/>
            <person name="Lai H."/>
            <person name="Lang C."/>
            <person name="Lin S."/>
            <person name="Macmil S.L."/>
            <person name="Magdelenat G."/>
            <person name="Matthews L."/>
            <person name="McCorrison J."/>
            <person name="Monaghan E.L."/>
            <person name="Mun J.H."/>
            <person name="Najar F.Z."/>
            <person name="Nicholson C."/>
            <person name="Noirot C."/>
            <person name="O'Bleness M."/>
            <person name="Paule C.R."/>
            <person name="Poulain J."/>
            <person name="Prion F."/>
            <person name="Qin B."/>
            <person name="Qu C."/>
            <person name="Retzel E.F."/>
            <person name="Riddle C."/>
            <person name="Sallet E."/>
            <person name="Samain S."/>
            <person name="Samson N."/>
            <person name="Sanders I."/>
            <person name="Saurat O."/>
            <person name="Scarpelli C."/>
            <person name="Schiex T."/>
            <person name="Segurens B."/>
            <person name="Severin A.J."/>
            <person name="Sherrier D.J."/>
            <person name="Shi R."/>
            <person name="Sims S."/>
            <person name="Singer S.R."/>
            <person name="Sinharoy S."/>
            <person name="Sterck L."/>
            <person name="Viollet A."/>
            <person name="Wang B.B."/>
            <person name="Wang K."/>
            <person name="Wang M."/>
            <person name="Wang X."/>
            <person name="Warfsmann J."/>
            <person name="Weissenbach J."/>
            <person name="White D.D."/>
            <person name="White J.D."/>
            <person name="Wiley G.B."/>
            <person name="Wincker P."/>
            <person name="Xing Y."/>
            <person name="Yang L."/>
            <person name="Yao Z."/>
            <person name="Ying F."/>
            <person name="Zhai J."/>
            <person name="Zhou L."/>
            <person name="Zuber A."/>
            <person name="Denarie J."/>
            <person name="Dixon R.A."/>
            <person name="May G.D."/>
            <person name="Schwartz D.C."/>
            <person name="Rogers J."/>
            <person name="Quetier F."/>
            <person name="Town C.D."/>
            <person name="Roe B.A."/>
        </authorList>
    </citation>
    <scope>NUCLEOTIDE SEQUENCE [LARGE SCALE GENOMIC DNA]</scope>
    <source>
        <strain evidence="11">A17</strain>
        <strain evidence="13 14">cv. Jemalong A17</strain>
    </source>
</reference>
<dbReference type="Gene3D" id="1.10.630.10">
    <property type="entry name" value="Cytochrome P450"/>
    <property type="match status" value="1"/>
</dbReference>
<dbReference type="Gramene" id="rna2182">
    <property type="protein sequence ID" value="RHN78564.1"/>
    <property type="gene ID" value="gene2182"/>
</dbReference>
<evidence type="ECO:0000256" key="4">
    <source>
        <dbReference type="ARBA" id="ARBA00022723"/>
    </source>
</evidence>
<evidence type="ECO:0000313" key="11">
    <source>
        <dbReference type="EMBL" id="KEH41118.1"/>
    </source>
</evidence>
<sequence>MDSKIFALLSFFLFMLVALKIRKNLKKKGSSPNLPPGPWKLPIIGHIHHLVTSTPHQKLRDLAKIHGPLMQLQLGEIFAIVVSSPDYAKEVLKTHDVIFASRPKILAIEILSYGFTNIGFSPYGNYWRHLRKICTMELLSQKHVSSFHPIREEVFTNLIKRIGSKQGSSINLTELVVSSTFAILSRAAFGNKCKDQEEFASLGKGESIAGGFDIGELFPSSKWIQLVSGLRPKLERLHRRIDRILENIIIEHKEANSKAKECQEEAEEDLVDVLLKYQRRNDNEKDICLTDNNIKAVLLDMFGAGGDTSSTTIVWAMAELVRDERVMKKAQDEVREMFNTKGIVGENYINELTYLKSVVKETLRLHPPAPLLLPRECEQACEIDGYHIPTKSKVIVNAWAIGRDPKYWTEPERFYPERFIGSSIDYKGNNFEYIPFGSGRRICPGITFGLVNVELALALLLYHFDWRLPDGTKGEDLDMTEQFGATVKRKDDLYLIPTAPLPIW</sequence>
<dbReference type="EMBL" id="CM001217">
    <property type="protein sequence ID" value="KEH41118.1"/>
    <property type="molecule type" value="Genomic_DNA"/>
</dbReference>
<evidence type="ECO:0000256" key="8">
    <source>
        <dbReference type="PIRSR" id="PIRSR602401-1"/>
    </source>
</evidence>
<dbReference type="FunFam" id="1.10.630.10:FF:000008">
    <property type="entry name" value="Cytochrome P450 71D8"/>
    <property type="match status" value="1"/>
</dbReference>
<evidence type="ECO:0000256" key="9">
    <source>
        <dbReference type="RuleBase" id="RU000461"/>
    </source>
</evidence>
<reference evidence="12" key="4">
    <citation type="journal article" date="2018" name="Nat. Plants">
        <title>Whole-genome landscape of Medicago truncatula symbiotic genes.</title>
        <authorList>
            <person name="Pecrix Y."/>
            <person name="Gamas P."/>
            <person name="Carrere S."/>
        </authorList>
    </citation>
    <scope>NUCLEOTIDE SEQUENCE</scope>
    <source>
        <tissue evidence="12">Leaves</tissue>
    </source>
</reference>
<keyword evidence="3 8" id="KW-0349">Heme</keyword>
<dbReference type="SUPFAM" id="SSF48264">
    <property type="entry name" value="Cytochrome P450"/>
    <property type="match status" value="1"/>
</dbReference>
<evidence type="ECO:0000256" key="10">
    <source>
        <dbReference type="SAM" id="SignalP"/>
    </source>
</evidence>
<evidence type="ECO:0000256" key="2">
    <source>
        <dbReference type="ARBA" id="ARBA00010617"/>
    </source>
</evidence>
<evidence type="ECO:0000256" key="1">
    <source>
        <dbReference type="ARBA" id="ARBA00001971"/>
    </source>
</evidence>
<organism evidence="11 14">
    <name type="scientific">Medicago truncatula</name>
    <name type="common">Barrel medic</name>
    <name type="synonym">Medicago tribuloides</name>
    <dbReference type="NCBI Taxonomy" id="3880"/>
    <lineage>
        <taxon>Eukaryota</taxon>
        <taxon>Viridiplantae</taxon>
        <taxon>Streptophyta</taxon>
        <taxon>Embryophyta</taxon>
        <taxon>Tracheophyta</taxon>
        <taxon>Spermatophyta</taxon>
        <taxon>Magnoliopsida</taxon>
        <taxon>eudicotyledons</taxon>
        <taxon>Gunneridae</taxon>
        <taxon>Pentapetalae</taxon>
        <taxon>rosids</taxon>
        <taxon>fabids</taxon>
        <taxon>Fabales</taxon>
        <taxon>Fabaceae</taxon>
        <taxon>Papilionoideae</taxon>
        <taxon>50 kb inversion clade</taxon>
        <taxon>NPAAA clade</taxon>
        <taxon>Hologalegina</taxon>
        <taxon>IRL clade</taxon>
        <taxon>Trifolieae</taxon>
        <taxon>Medicago</taxon>
    </lineage>
</organism>
<dbReference type="PROSITE" id="PS00086">
    <property type="entry name" value="CYTOCHROME_P450"/>
    <property type="match status" value="1"/>
</dbReference>
<dbReference type="PANTHER" id="PTHR47955:SF8">
    <property type="entry name" value="CYTOCHROME P450 71D11-LIKE"/>
    <property type="match status" value="1"/>
</dbReference>
<proteinExistence type="inferred from homology"/>
<dbReference type="InterPro" id="IPR036396">
    <property type="entry name" value="Cyt_P450_sf"/>
</dbReference>
<dbReference type="InterPro" id="IPR017972">
    <property type="entry name" value="Cyt_P450_CS"/>
</dbReference>
<accession>A0A072VI43</accession>
<dbReference type="CDD" id="cd11072">
    <property type="entry name" value="CYP71-like"/>
    <property type="match status" value="1"/>
</dbReference>
<dbReference type="GO" id="GO:0005506">
    <property type="term" value="F:iron ion binding"/>
    <property type="evidence" value="ECO:0007669"/>
    <property type="project" value="InterPro"/>
</dbReference>
<keyword evidence="4 8" id="KW-0479">Metal-binding</keyword>
<evidence type="ECO:0000256" key="3">
    <source>
        <dbReference type="ARBA" id="ARBA00022617"/>
    </source>
</evidence>
<dbReference type="EMBL" id="PSQE01000001">
    <property type="protein sequence ID" value="RHN78564.1"/>
    <property type="molecule type" value="Genomic_DNA"/>
</dbReference>
<dbReference type="Proteomes" id="UP000002051">
    <property type="component" value="Unassembled WGS sequence"/>
</dbReference>
<evidence type="ECO:0000313" key="13">
    <source>
        <dbReference type="EnsemblPlants" id="KEH41118"/>
    </source>
</evidence>
<feature type="signal peptide" evidence="10">
    <location>
        <begin position="1"/>
        <end position="18"/>
    </location>
</feature>
<evidence type="ECO:0000313" key="14">
    <source>
        <dbReference type="Proteomes" id="UP000002051"/>
    </source>
</evidence>
<comment type="similarity">
    <text evidence="2 9">Belongs to the cytochrome P450 family.</text>
</comment>
<dbReference type="HOGENOM" id="CLU_001570_4_1_1"/>
<evidence type="ECO:0000256" key="5">
    <source>
        <dbReference type="ARBA" id="ARBA00023002"/>
    </source>
</evidence>
<keyword evidence="7 9" id="KW-0503">Monooxygenase</keyword>
<dbReference type="Proteomes" id="UP000265566">
    <property type="component" value="Chromosome 1"/>
</dbReference>